<name>A0A4Y8RT82_9HYPH</name>
<feature type="domain" description="Calcineurin-like phosphoesterase" evidence="5">
    <location>
        <begin position="1"/>
        <end position="194"/>
    </location>
</feature>
<evidence type="ECO:0000313" key="7">
    <source>
        <dbReference type="Proteomes" id="UP000298179"/>
    </source>
</evidence>
<dbReference type="CDD" id="cd07402">
    <property type="entry name" value="MPP_GpdQ"/>
    <property type="match status" value="1"/>
</dbReference>
<dbReference type="PANTHER" id="PTHR42988">
    <property type="entry name" value="PHOSPHOHYDROLASE"/>
    <property type="match status" value="1"/>
</dbReference>
<dbReference type="AlphaFoldDB" id="A0A4Y8RT82"/>
<dbReference type="InterPro" id="IPR026575">
    <property type="entry name" value="GpdQ/CpdA-like"/>
</dbReference>
<dbReference type="SUPFAM" id="SSF56300">
    <property type="entry name" value="Metallo-dependent phosphatases"/>
    <property type="match status" value="1"/>
</dbReference>
<dbReference type="Gene3D" id="3.60.21.10">
    <property type="match status" value="1"/>
</dbReference>
<dbReference type="GO" id="GO:0004112">
    <property type="term" value="F:cyclic-nucleotide phosphodiesterase activity"/>
    <property type="evidence" value="ECO:0007669"/>
    <property type="project" value="InterPro"/>
</dbReference>
<evidence type="ECO:0000256" key="3">
    <source>
        <dbReference type="ARBA" id="ARBA00023004"/>
    </source>
</evidence>
<dbReference type="InterPro" id="IPR050884">
    <property type="entry name" value="CNP_phosphodiesterase-III"/>
</dbReference>
<keyword evidence="1" id="KW-0479">Metal-binding</keyword>
<keyword evidence="2" id="KW-0378">Hydrolase</keyword>
<reference evidence="6 7" key="1">
    <citation type="submission" date="2019-03" db="EMBL/GenBank/DDBJ databases">
        <title>Jiella endophytica sp. nov., a novel endophytic bacterium isolated from root of Ficus microcarpa Linn. f.</title>
        <authorList>
            <person name="Tuo L."/>
        </authorList>
    </citation>
    <scope>NUCLEOTIDE SEQUENCE [LARGE SCALE GENOMIC DNA]</scope>
    <source>
        <strain evidence="6 7">CBS5Q-3</strain>
    </source>
</reference>
<evidence type="ECO:0000256" key="2">
    <source>
        <dbReference type="ARBA" id="ARBA00022801"/>
    </source>
</evidence>
<dbReference type="Proteomes" id="UP000298179">
    <property type="component" value="Unassembled WGS sequence"/>
</dbReference>
<organism evidence="6 7">
    <name type="scientific">Jiella endophytica</name>
    <dbReference type="NCBI Taxonomy" id="2558362"/>
    <lineage>
        <taxon>Bacteria</taxon>
        <taxon>Pseudomonadati</taxon>
        <taxon>Pseudomonadota</taxon>
        <taxon>Alphaproteobacteria</taxon>
        <taxon>Hyphomicrobiales</taxon>
        <taxon>Aurantimonadaceae</taxon>
        <taxon>Jiella</taxon>
    </lineage>
</organism>
<gene>
    <name evidence="6" type="ORF">E3C22_01660</name>
</gene>
<evidence type="ECO:0000256" key="1">
    <source>
        <dbReference type="ARBA" id="ARBA00022723"/>
    </source>
</evidence>
<accession>A0A4Y8RT82</accession>
<protein>
    <submittedName>
        <fullName evidence="6">Phosphodiesterase</fullName>
    </submittedName>
</protein>
<sequence length="256" mass="27909">MKLVHITDIHLVTPGERLFGLDPLARLDACLADVERHHADAHAIVITGDLTHDGDVAAYEALAERIAGMTAPVHLMLGNHDRRETFHAVFGETRFGEGFVQKSVDPPGGRLVLLDTLKQGAVEGELCPRRLAWLKAQLAGAGKKGALVFAHHPPFRLHMPALDRVRLADAEAFAAITLEAGNVRHVFAGHVHRPVAGSWRGIPFTTLRGTNQQTALVFEDRFVTSHEPPAYGVILVEPEGVVVHFHDFLDRTAGTV</sequence>
<proteinExistence type="inferred from homology"/>
<comment type="similarity">
    <text evidence="4">Belongs to the cyclic nucleotide phosphodiesterase class-III family.</text>
</comment>
<keyword evidence="7" id="KW-1185">Reference proteome</keyword>
<dbReference type="InterPro" id="IPR029052">
    <property type="entry name" value="Metallo-depent_PP-like"/>
</dbReference>
<dbReference type="PANTHER" id="PTHR42988:SF2">
    <property type="entry name" value="CYCLIC NUCLEOTIDE PHOSPHODIESTERASE CBUA0032-RELATED"/>
    <property type="match status" value="1"/>
</dbReference>
<keyword evidence="3" id="KW-0408">Iron</keyword>
<dbReference type="OrthoDB" id="651281at2"/>
<dbReference type="EMBL" id="SOZD01000001">
    <property type="protein sequence ID" value="TFF27213.1"/>
    <property type="molecule type" value="Genomic_DNA"/>
</dbReference>
<evidence type="ECO:0000259" key="5">
    <source>
        <dbReference type="Pfam" id="PF00149"/>
    </source>
</evidence>
<dbReference type="RefSeq" id="WP_134759608.1">
    <property type="nucleotide sequence ID" value="NZ_SOZD01000001.1"/>
</dbReference>
<dbReference type="InterPro" id="IPR004843">
    <property type="entry name" value="Calcineurin-like_PHP"/>
</dbReference>
<comment type="caution">
    <text evidence="6">The sequence shown here is derived from an EMBL/GenBank/DDBJ whole genome shotgun (WGS) entry which is preliminary data.</text>
</comment>
<dbReference type="GO" id="GO:0046872">
    <property type="term" value="F:metal ion binding"/>
    <property type="evidence" value="ECO:0007669"/>
    <property type="project" value="UniProtKB-KW"/>
</dbReference>
<evidence type="ECO:0000313" key="6">
    <source>
        <dbReference type="EMBL" id="TFF27213.1"/>
    </source>
</evidence>
<evidence type="ECO:0000256" key="4">
    <source>
        <dbReference type="ARBA" id="ARBA00025742"/>
    </source>
</evidence>
<dbReference type="Pfam" id="PF00149">
    <property type="entry name" value="Metallophos"/>
    <property type="match status" value="1"/>
</dbReference>